<dbReference type="PANTHER" id="PTHR43179">
    <property type="entry name" value="RHAMNOSYLTRANSFERASE WBBL"/>
    <property type="match status" value="1"/>
</dbReference>
<dbReference type="AlphaFoldDB" id="A0A285V7A2"/>
<protein>
    <submittedName>
        <fullName evidence="3">N-acetylglucosaminyl-diphospho-decaprenol L-rhamnosyltransferase</fullName>
    </submittedName>
</protein>
<dbReference type="CDD" id="cd04186">
    <property type="entry name" value="GT_2_like_c"/>
    <property type="match status" value="1"/>
</dbReference>
<organism evidence="3 4">
    <name type="scientific">Blastococcus aggregatus</name>
    <dbReference type="NCBI Taxonomy" id="38502"/>
    <lineage>
        <taxon>Bacteria</taxon>
        <taxon>Bacillati</taxon>
        <taxon>Actinomycetota</taxon>
        <taxon>Actinomycetes</taxon>
        <taxon>Geodermatophilales</taxon>
        <taxon>Geodermatophilaceae</taxon>
        <taxon>Blastococcus</taxon>
    </lineage>
</organism>
<reference evidence="4" key="1">
    <citation type="submission" date="2017-08" db="EMBL/GenBank/DDBJ databases">
        <authorList>
            <person name="Varghese N."/>
            <person name="Submissions S."/>
        </authorList>
    </citation>
    <scope>NUCLEOTIDE SEQUENCE [LARGE SCALE GENOMIC DNA]</scope>
    <source>
        <strain evidence="4">DSM 4725</strain>
    </source>
</reference>
<keyword evidence="3" id="KW-0808">Transferase</keyword>
<evidence type="ECO:0000256" key="1">
    <source>
        <dbReference type="SAM" id="MobiDB-lite"/>
    </source>
</evidence>
<evidence type="ECO:0000313" key="3">
    <source>
        <dbReference type="EMBL" id="SOC48916.1"/>
    </source>
</evidence>
<dbReference type="SUPFAM" id="SSF53448">
    <property type="entry name" value="Nucleotide-diphospho-sugar transferases"/>
    <property type="match status" value="1"/>
</dbReference>
<dbReference type="InterPro" id="IPR001173">
    <property type="entry name" value="Glyco_trans_2-like"/>
</dbReference>
<sequence>MHSAPVDAPLRVVVVTYSPGETLQGFLDSLSEATDRPYEVVLADNGSTDGVPERAARQRAEVTLLRTGGNVGYGAAANAALAGATSGYAIVANPDVRFEPGAVDELLEAAERWPRAATLGPAIRTPEGTIYPSARDLPSLSTGIGHALLGWVWPANPWTARYRRERDEITERPAGWLSGSCLLVDLAAYASVGGFDPGYFMYFEDVDLARRLGQRGWLHVYVPTSVVTHEGGHATRRSARRMQRVHHTSALRYLSADFPRRRHAPLRAALRAGLGARMLLSYASSRVDAGAQPQQTVDQLPHDHPGHPGTGQ</sequence>
<gene>
    <name evidence="3" type="ORF">SAMN05660748_1629</name>
</gene>
<name>A0A285V7A2_9ACTN</name>
<dbReference type="OrthoDB" id="9771846at2"/>
<evidence type="ECO:0000259" key="2">
    <source>
        <dbReference type="Pfam" id="PF00535"/>
    </source>
</evidence>
<dbReference type="GO" id="GO:0016740">
    <property type="term" value="F:transferase activity"/>
    <property type="evidence" value="ECO:0007669"/>
    <property type="project" value="UniProtKB-KW"/>
</dbReference>
<keyword evidence="4" id="KW-1185">Reference proteome</keyword>
<feature type="domain" description="Glycosyltransferase 2-like" evidence="2">
    <location>
        <begin position="12"/>
        <end position="136"/>
    </location>
</feature>
<dbReference type="InterPro" id="IPR029044">
    <property type="entry name" value="Nucleotide-diphossugar_trans"/>
</dbReference>
<dbReference type="PANTHER" id="PTHR43179:SF7">
    <property type="entry name" value="RHAMNOSYLTRANSFERASE WBBL"/>
    <property type="match status" value="1"/>
</dbReference>
<feature type="region of interest" description="Disordered" evidence="1">
    <location>
        <begin position="290"/>
        <end position="312"/>
    </location>
</feature>
<dbReference type="EMBL" id="OBQI01000002">
    <property type="protein sequence ID" value="SOC48916.1"/>
    <property type="molecule type" value="Genomic_DNA"/>
</dbReference>
<dbReference type="RefSeq" id="WP_097194877.1">
    <property type="nucleotide sequence ID" value="NZ_OBQI01000002.1"/>
</dbReference>
<dbReference type="Gene3D" id="3.90.550.10">
    <property type="entry name" value="Spore Coat Polysaccharide Biosynthesis Protein SpsA, Chain A"/>
    <property type="match status" value="1"/>
</dbReference>
<dbReference type="Pfam" id="PF00535">
    <property type="entry name" value="Glycos_transf_2"/>
    <property type="match status" value="1"/>
</dbReference>
<evidence type="ECO:0000313" key="4">
    <source>
        <dbReference type="Proteomes" id="UP000219435"/>
    </source>
</evidence>
<proteinExistence type="predicted"/>
<dbReference type="Proteomes" id="UP000219435">
    <property type="component" value="Unassembled WGS sequence"/>
</dbReference>
<accession>A0A285V7A2</accession>